<accession>A0A0L8FKB9</accession>
<feature type="transmembrane region" description="Helical" evidence="1">
    <location>
        <begin position="6"/>
        <end position="22"/>
    </location>
</feature>
<organism evidence="2">
    <name type="scientific">Octopus bimaculoides</name>
    <name type="common">California two-spotted octopus</name>
    <dbReference type="NCBI Taxonomy" id="37653"/>
    <lineage>
        <taxon>Eukaryota</taxon>
        <taxon>Metazoa</taxon>
        <taxon>Spiralia</taxon>
        <taxon>Lophotrochozoa</taxon>
        <taxon>Mollusca</taxon>
        <taxon>Cephalopoda</taxon>
        <taxon>Coleoidea</taxon>
        <taxon>Octopodiformes</taxon>
        <taxon>Octopoda</taxon>
        <taxon>Incirrata</taxon>
        <taxon>Octopodidae</taxon>
        <taxon>Octopus</taxon>
    </lineage>
</organism>
<sequence>MNNKLFYMSALICTLCTVRLNIHRSMQIKKPGSSNFFIHNIVVTLMLRVSKRPYCDIAVVDVVLVANVVVVVVVVVVIIIIIIIIITIITIIPLIVVVGVVVIIVIVIVI</sequence>
<proteinExistence type="predicted"/>
<name>A0A0L8FKB9_OCTBM</name>
<evidence type="ECO:0000313" key="2">
    <source>
        <dbReference type="EMBL" id="KOF65047.1"/>
    </source>
</evidence>
<protein>
    <submittedName>
        <fullName evidence="2">Uncharacterized protein</fullName>
    </submittedName>
</protein>
<keyword evidence="1" id="KW-0472">Membrane</keyword>
<evidence type="ECO:0000256" key="1">
    <source>
        <dbReference type="SAM" id="Phobius"/>
    </source>
</evidence>
<gene>
    <name evidence="2" type="ORF">OCBIM_22016391mg</name>
</gene>
<dbReference type="EMBL" id="KQ429831">
    <property type="protein sequence ID" value="KOF65047.1"/>
    <property type="molecule type" value="Genomic_DNA"/>
</dbReference>
<dbReference type="AlphaFoldDB" id="A0A0L8FKB9"/>
<reference evidence="2" key="1">
    <citation type="submission" date="2015-07" db="EMBL/GenBank/DDBJ databases">
        <title>MeaNS - Measles Nucleotide Surveillance Program.</title>
        <authorList>
            <person name="Tran T."/>
            <person name="Druce J."/>
        </authorList>
    </citation>
    <scope>NUCLEOTIDE SEQUENCE</scope>
    <source>
        <strain evidence="2">UCB-OBI-ISO-001</strain>
        <tissue evidence="2">Gonad</tissue>
    </source>
</reference>
<keyword evidence="1" id="KW-0812">Transmembrane</keyword>
<keyword evidence="1" id="KW-1133">Transmembrane helix</keyword>
<feature type="non-terminal residue" evidence="2">
    <location>
        <position position="110"/>
    </location>
</feature>
<feature type="transmembrane region" description="Helical" evidence="1">
    <location>
        <begin position="58"/>
        <end position="85"/>
    </location>
</feature>
<feature type="transmembrane region" description="Helical" evidence="1">
    <location>
        <begin position="91"/>
        <end position="109"/>
    </location>
</feature>